<protein>
    <submittedName>
        <fullName evidence="8">MFS general substrate transporter</fullName>
    </submittedName>
</protein>
<dbReference type="PANTHER" id="PTHR23502:SF68">
    <property type="entry name" value="MULTIDRUG TRANSPORTER, PUTATIVE (AFU_ORTHOLOGUE AFUA_3G01120)-RELATED"/>
    <property type="match status" value="1"/>
</dbReference>
<dbReference type="STRING" id="1448321.A0A317WNF5"/>
<dbReference type="Proteomes" id="UP000247233">
    <property type="component" value="Unassembled WGS sequence"/>
</dbReference>
<dbReference type="AlphaFoldDB" id="A0A317WNF5"/>
<dbReference type="Gene3D" id="1.20.1250.20">
    <property type="entry name" value="MFS general substrate transporter like domains"/>
    <property type="match status" value="1"/>
</dbReference>
<keyword evidence="9" id="KW-1185">Reference proteome</keyword>
<keyword evidence="3 6" id="KW-0812">Transmembrane</keyword>
<evidence type="ECO:0000256" key="1">
    <source>
        <dbReference type="ARBA" id="ARBA00004141"/>
    </source>
</evidence>
<dbReference type="GO" id="GO:0016020">
    <property type="term" value="C:membrane"/>
    <property type="evidence" value="ECO:0007669"/>
    <property type="project" value="UniProtKB-SubCell"/>
</dbReference>
<name>A0A317WNF5_9EURO</name>
<feature type="transmembrane region" description="Helical" evidence="6">
    <location>
        <begin position="286"/>
        <end position="312"/>
    </location>
</feature>
<dbReference type="PANTHER" id="PTHR23502">
    <property type="entry name" value="MAJOR FACILITATOR SUPERFAMILY"/>
    <property type="match status" value="1"/>
</dbReference>
<evidence type="ECO:0000313" key="8">
    <source>
        <dbReference type="EMBL" id="PWY87535.1"/>
    </source>
</evidence>
<evidence type="ECO:0000256" key="2">
    <source>
        <dbReference type="ARBA" id="ARBA00008335"/>
    </source>
</evidence>
<organism evidence="8 9">
    <name type="scientific">Aspergillus heteromorphus CBS 117.55</name>
    <dbReference type="NCBI Taxonomy" id="1448321"/>
    <lineage>
        <taxon>Eukaryota</taxon>
        <taxon>Fungi</taxon>
        <taxon>Dikarya</taxon>
        <taxon>Ascomycota</taxon>
        <taxon>Pezizomycotina</taxon>
        <taxon>Eurotiomycetes</taxon>
        <taxon>Eurotiomycetidae</taxon>
        <taxon>Eurotiales</taxon>
        <taxon>Aspergillaceae</taxon>
        <taxon>Aspergillus</taxon>
        <taxon>Aspergillus subgen. Circumdati</taxon>
    </lineage>
</organism>
<feature type="transmembrane region" description="Helical" evidence="6">
    <location>
        <begin position="181"/>
        <end position="199"/>
    </location>
</feature>
<proteinExistence type="inferred from homology"/>
<comment type="similarity">
    <text evidence="2">Belongs to the major facilitator superfamily.</text>
</comment>
<evidence type="ECO:0000256" key="4">
    <source>
        <dbReference type="ARBA" id="ARBA00022989"/>
    </source>
</evidence>
<dbReference type="InterPro" id="IPR036259">
    <property type="entry name" value="MFS_trans_sf"/>
</dbReference>
<dbReference type="GeneID" id="37063160"/>
<gene>
    <name evidence="8" type="ORF">BO70DRAFT_332491</name>
</gene>
<evidence type="ECO:0000256" key="6">
    <source>
        <dbReference type="SAM" id="Phobius"/>
    </source>
</evidence>
<comment type="subcellular location">
    <subcellularLocation>
        <location evidence="1">Membrane</location>
        <topology evidence="1">Multi-pass membrane protein</topology>
    </subcellularLocation>
</comment>
<sequence length="492" mass="53844">MASTGDYLELRPRKSSVDGGILGCPRPVSPEYVVDWDGPADPKNPQNWASWKRYTYLAILEWLSCTVGMGSMIVMPVMGNVMKELGINITCFPLLDLGFYLLGSALGALFFPPISEAYGRLQAYHCGNISLLTFTIICALSKSPFQFITFRILVGFAGAAPLTVVGGTVADLYRLRERSRAATGLAIGPLLGAIFGLLIGRALASSSNWRWALWSISIASGIGTLATLAAMRETHPKILLERKADILRKRSCSTHIRSAHDRSLGHWQSLSPAFTRPIRIVVFSPAVSMISAYIGIVLGLLHLLIVTISWVFEMQYGFGPDLSLLLGRSLDFGVILGNFFAALLTDCILRRHMASASVTQPKSEYHLTLMKWAAPVIPVGLVVYSWTAQYKVNPVVPTIGLFIVGFSCFLVWVPSQAYLIDLYGSEGAASVMGASVFVRSLFAAFLPLAGFHLYVRLNYGWGNTMMGLVVLVFTSVPWILSRYGKRMPVAQL</sequence>
<dbReference type="Pfam" id="PF07690">
    <property type="entry name" value="MFS_1"/>
    <property type="match status" value="1"/>
</dbReference>
<dbReference type="RefSeq" id="XP_025401418.1">
    <property type="nucleotide sequence ID" value="XM_025540923.1"/>
</dbReference>
<keyword evidence="5 6" id="KW-0472">Membrane</keyword>
<feature type="transmembrane region" description="Helical" evidence="6">
    <location>
        <begin position="369"/>
        <end position="387"/>
    </location>
</feature>
<reference evidence="8 9" key="1">
    <citation type="submission" date="2016-12" db="EMBL/GenBank/DDBJ databases">
        <title>The genomes of Aspergillus section Nigri reveals drivers in fungal speciation.</title>
        <authorList>
            <consortium name="DOE Joint Genome Institute"/>
            <person name="Vesth T.C."/>
            <person name="Nybo J."/>
            <person name="Theobald S."/>
            <person name="Brandl J."/>
            <person name="Frisvad J.C."/>
            <person name="Nielsen K.F."/>
            <person name="Lyhne E.K."/>
            <person name="Kogle M.E."/>
            <person name="Kuo A."/>
            <person name="Riley R."/>
            <person name="Clum A."/>
            <person name="Nolan M."/>
            <person name="Lipzen A."/>
            <person name="Salamov A."/>
            <person name="Henrissat B."/>
            <person name="Wiebenga A."/>
            <person name="De Vries R.P."/>
            <person name="Grigoriev I.V."/>
            <person name="Mortensen U.H."/>
            <person name="Andersen M.R."/>
            <person name="Baker S.E."/>
        </authorList>
    </citation>
    <scope>NUCLEOTIDE SEQUENCE [LARGE SCALE GENOMIC DNA]</scope>
    <source>
        <strain evidence="8 9">CBS 117.55</strain>
    </source>
</reference>
<feature type="transmembrane region" description="Helical" evidence="6">
    <location>
        <begin position="123"/>
        <end position="142"/>
    </location>
</feature>
<feature type="transmembrane region" description="Helical" evidence="6">
    <location>
        <begin position="148"/>
        <end position="169"/>
    </location>
</feature>
<feature type="transmembrane region" description="Helical" evidence="6">
    <location>
        <begin position="436"/>
        <end position="455"/>
    </location>
</feature>
<dbReference type="VEuPathDB" id="FungiDB:BO70DRAFT_332491"/>
<feature type="transmembrane region" description="Helical" evidence="6">
    <location>
        <begin position="211"/>
        <end position="231"/>
    </location>
</feature>
<dbReference type="EMBL" id="MSFL01000006">
    <property type="protein sequence ID" value="PWY87535.1"/>
    <property type="molecule type" value="Genomic_DNA"/>
</dbReference>
<feature type="transmembrane region" description="Helical" evidence="6">
    <location>
        <begin position="332"/>
        <end position="349"/>
    </location>
</feature>
<dbReference type="OrthoDB" id="5296287at2759"/>
<accession>A0A317WNF5</accession>
<feature type="transmembrane region" description="Helical" evidence="6">
    <location>
        <begin position="87"/>
        <end position="111"/>
    </location>
</feature>
<feature type="transmembrane region" description="Helical" evidence="6">
    <location>
        <begin position="399"/>
        <end position="424"/>
    </location>
</feature>
<evidence type="ECO:0000256" key="5">
    <source>
        <dbReference type="ARBA" id="ARBA00023136"/>
    </source>
</evidence>
<dbReference type="PROSITE" id="PS50850">
    <property type="entry name" value="MFS"/>
    <property type="match status" value="1"/>
</dbReference>
<keyword evidence="4 6" id="KW-1133">Transmembrane helix</keyword>
<dbReference type="SUPFAM" id="SSF103473">
    <property type="entry name" value="MFS general substrate transporter"/>
    <property type="match status" value="1"/>
</dbReference>
<feature type="transmembrane region" description="Helical" evidence="6">
    <location>
        <begin position="461"/>
        <end position="480"/>
    </location>
</feature>
<comment type="caution">
    <text evidence="8">The sequence shown here is derived from an EMBL/GenBank/DDBJ whole genome shotgun (WGS) entry which is preliminary data.</text>
</comment>
<feature type="transmembrane region" description="Helical" evidence="6">
    <location>
        <begin position="54"/>
        <end position="75"/>
    </location>
</feature>
<dbReference type="GO" id="GO:0022857">
    <property type="term" value="F:transmembrane transporter activity"/>
    <property type="evidence" value="ECO:0007669"/>
    <property type="project" value="InterPro"/>
</dbReference>
<dbReference type="InterPro" id="IPR011701">
    <property type="entry name" value="MFS"/>
</dbReference>
<evidence type="ECO:0000313" key="9">
    <source>
        <dbReference type="Proteomes" id="UP000247233"/>
    </source>
</evidence>
<evidence type="ECO:0000256" key="3">
    <source>
        <dbReference type="ARBA" id="ARBA00022692"/>
    </source>
</evidence>
<evidence type="ECO:0000259" key="7">
    <source>
        <dbReference type="PROSITE" id="PS50850"/>
    </source>
</evidence>
<dbReference type="InterPro" id="IPR020846">
    <property type="entry name" value="MFS_dom"/>
</dbReference>
<feature type="domain" description="Major facilitator superfamily (MFS) profile" evidence="7">
    <location>
        <begin position="56"/>
        <end position="485"/>
    </location>
</feature>